<comment type="similarity">
    <text evidence="3">Belongs to the HAD-like hydrolase superfamily. CbbY/CbbZ/Gph/YieH family.</text>
</comment>
<dbReference type="STRING" id="996342.SAMN05443551_3656"/>
<dbReference type="Proteomes" id="UP000184221">
    <property type="component" value="Unassembled WGS sequence"/>
</dbReference>
<gene>
    <name evidence="5" type="ORF">SAMN05443551_3656</name>
</gene>
<dbReference type="InterPro" id="IPR036412">
    <property type="entry name" value="HAD-like_sf"/>
</dbReference>
<evidence type="ECO:0000256" key="2">
    <source>
        <dbReference type="ARBA" id="ARBA00004818"/>
    </source>
</evidence>
<dbReference type="InterPro" id="IPR023214">
    <property type="entry name" value="HAD_sf"/>
</dbReference>
<comment type="pathway">
    <text evidence="2">Organic acid metabolism; glycolate biosynthesis; glycolate from 2-phosphoglycolate: step 1/1.</text>
</comment>
<evidence type="ECO:0000256" key="1">
    <source>
        <dbReference type="ARBA" id="ARBA00000830"/>
    </source>
</evidence>
<dbReference type="AlphaFoldDB" id="A0A1M5X104"/>
<protein>
    <recommendedName>
        <fullName evidence="4">phosphoglycolate phosphatase</fullName>
        <ecNumber evidence="4">3.1.3.18</ecNumber>
    </recommendedName>
</protein>
<dbReference type="EC" id="3.1.3.18" evidence="4"/>
<evidence type="ECO:0000313" key="5">
    <source>
        <dbReference type="EMBL" id="SHH93595.1"/>
    </source>
</evidence>
<organism evidence="5 6">
    <name type="scientific">Marivita hallyeonensis</name>
    <dbReference type="NCBI Taxonomy" id="996342"/>
    <lineage>
        <taxon>Bacteria</taxon>
        <taxon>Pseudomonadati</taxon>
        <taxon>Pseudomonadota</taxon>
        <taxon>Alphaproteobacteria</taxon>
        <taxon>Rhodobacterales</taxon>
        <taxon>Roseobacteraceae</taxon>
        <taxon>Marivita</taxon>
    </lineage>
</organism>
<evidence type="ECO:0000313" key="6">
    <source>
        <dbReference type="Proteomes" id="UP000184221"/>
    </source>
</evidence>
<dbReference type="Gene3D" id="3.40.50.1000">
    <property type="entry name" value="HAD superfamily/HAD-like"/>
    <property type="match status" value="1"/>
</dbReference>
<comment type="catalytic activity">
    <reaction evidence="1">
        <text>2-phosphoglycolate + H2O = glycolate + phosphate</text>
        <dbReference type="Rhea" id="RHEA:14369"/>
        <dbReference type="ChEBI" id="CHEBI:15377"/>
        <dbReference type="ChEBI" id="CHEBI:29805"/>
        <dbReference type="ChEBI" id="CHEBI:43474"/>
        <dbReference type="ChEBI" id="CHEBI:58033"/>
        <dbReference type="EC" id="3.1.3.18"/>
    </reaction>
</comment>
<dbReference type="PANTHER" id="PTHR43434">
    <property type="entry name" value="PHOSPHOGLYCOLATE PHOSPHATASE"/>
    <property type="match status" value="1"/>
</dbReference>
<dbReference type="Gene3D" id="1.10.150.240">
    <property type="entry name" value="Putative phosphatase, domain 2"/>
    <property type="match status" value="1"/>
</dbReference>
<dbReference type="EMBL" id="FQXC01000005">
    <property type="protein sequence ID" value="SHH93595.1"/>
    <property type="molecule type" value="Genomic_DNA"/>
</dbReference>
<dbReference type="PANTHER" id="PTHR43434:SF1">
    <property type="entry name" value="PHOSPHOGLYCOLATE PHOSPHATASE"/>
    <property type="match status" value="1"/>
</dbReference>
<accession>A0A1M5X104</accession>
<dbReference type="NCBIfam" id="TIGR01549">
    <property type="entry name" value="HAD-SF-IA-v1"/>
    <property type="match status" value="1"/>
</dbReference>
<sequence>MSARGPSEYRAVIFDKDGTLFDFGATWEAWASGLLWQLAEQEAERAAFLGKLIGYDYLNQRFSPDSVAIAGTPFEIVQALSPEFPNMSDRELLQVLNAEAVSAPMREAVPLAALLHRLKSVGLKLGVATNDAEEPALAHLDAVGVRAFFDFIAGSDSGFGAKPEPGQLYAFCDQVGIATEHTVMVGDSTHDLVAGRAAGMATVAVLTGMADAEQLIPYADVVIPDIGHLPDWMGLTPLEG</sequence>
<evidence type="ECO:0000256" key="4">
    <source>
        <dbReference type="ARBA" id="ARBA00013078"/>
    </source>
</evidence>
<evidence type="ECO:0000256" key="3">
    <source>
        <dbReference type="ARBA" id="ARBA00006171"/>
    </source>
</evidence>
<name>A0A1M5X104_9RHOB</name>
<dbReference type="InterPro" id="IPR006439">
    <property type="entry name" value="HAD-SF_hydro_IA"/>
</dbReference>
<dbReference type="SUPFAM" id="SSF56784">
    <property type="entry name" value="HAD-like"/>
    <property type="match status" value="1"/>
</dbReference>
<dbReference type="GO" id="GO:0008967">
    <property type="term" value="F:phosphoglycolate phosphatase activity"/>
    <property type="evidence" value="ECO:0007669"/>
    <property type="project" value="UniProtKB-EC"/>
</dbReference>
<dbReference type="PRINTS" id="PR00413">
    <property type="entry name" value="HADHALOGNASE"/>
</dbReference>
<proteinExistence type="inferred from homology"/>
<dbReference type="SFLD" id="SFLDS00003">
    <property type="entry name" value="Haloacid_Dehalogenase"/>
    <property type="match status" value="1"/>
</dbReference>
<reference evidence="5 6" key="1">
    <citation type="submission" date="2016-11" db="EMBL/GenBank/DDBJ databases">
        <authorList>
            <person name="Jaros S."/>
            <person name="Januszkiewicz K."/>
            <person name="Wedrychowicz H."/>
        </authorList>
    </citation>
    <scope>NUCLEOTIDE SEQUENCE [LARGE SCALE GENOMIC DNA]</scope>
    <source>
        <strain evidence="5 6">DSM 29431</strain>
    </source>
</reference>
<dbReference type="InterPro" id="IPR023198">
    <property type="entry name" value="PGP-like_dom2"/>
</dbReference>
<keyword evidence="6" id="KW-1185">Reference proteome</keyword>
<dbReference type="GO" id="GO:0006281">
    <property type="term" value="P:DNA repair"/>
    <property type="evidence" value="ECO:0007669"/>
    <property type="project" value="TreeGrafter"/>
</dbReference>
<dbReference type="OrthoDB" id="9797743at2"/>
<dbReference type="Pfam" id="PF00702">
    <property type="entry name" value="Hydrolase"/>
    <property type="match status" value="1"/>
</dbReference>
<dbReference type="SFLD" id="SFLDG01129">
    <property type="entry name" value="C1.5:_HAD__Beta-PGM__Phosphata"/>
    <property type="match status" value="1"/>
</dbReference>
<dbReference type="InterPro" id="IPR050155">
    <property type="entry name" value="HAD-like_hydrolase_sf"/>
</dbReference>